<evidence type="ECO:0000313" key="7">
    <source>
        <dbReference type="Proteomes" id="UP000469185"/>
    </source>
</evidence>
<feature type="transmembrane region" description="Helical" evidence="5">
    <location>
        <begin position="244"/>
        <end position="261"/>
    </location>
</feature>
<keyword evidence="4 5" id="KW-0472">Membrane</keyword>
<feature type="transmembrane region" description="Helical" evidence="5">
    <location>
        <begin position="42"/>
        <end position="59"/>
    </location>
</feature>
<feature type="transmembrane region" description="Helical" evidence="5">
    <location>
        <begin position="159"/>
        <end position="178"/>
    </location>
</feature>
<evidence type="ECO:0000313" key="6">
    <source>
        <dbReference type="EMBL" id="NED98319.1"/>
    </source>
</evidence>
<dbReference type="PANTHER" id="PTHR33514:SF15">
    <property type="entry name" value="COBALT TRANSPORT PROTEIN"/>
    <property type="match status" value="1"/>
</dbReference>
<name>A0A6N9YU32_9ACTN</name>
<dbReference type="GO" id="GO:0005886">
    <property type="term" value="C:plasma membrane"/>
    <property type="evidence" value="ECO:0007669"/>
    <property type="project" value="UniProtKB-ARBA"/>
</dbReference>
<dbReference type="AlphaFoldDB" id="A0A6N9YU32"/>
<keyword evidence="2 5" id="KW-0812">Transmembrane</keyword>
<evidence type="ECO:0000256" key="5">
    <source>
        <dbReference type="SAM" id="Phobius"/>
    </source>
</evidence>
<evidence type="ECO:0000256" key="3">
    <source>
        <dbReference type="ARBA" id="ARBA00022989"/>
    </source>
</evidence>
<feature type="transmembrane region" description="Helical" evidence="5">
    <location>
        <begin position="66"/>
        <end position="87"/>
    </location>
</feature>
<reference evidence="6 7" key="1">
    <citation type="submission" date="2020-02" db="EMBL/GenBank/DDBJ databases">
        <authorList>
            <person name="Li X.-J."/>
            <person name="Feng X.-M."/>
        </authorList>
    </citation>
    <scope>NUCLEOTIDE SEQUENCE [LARGE SCALE GENOMIC DNA]</scope>
    <source>
        <strain evidence="6 7">CGMCC 4.7225</strain>
    </source>
</reference>
<dbReference type="EMBL" id="JAAGOB010000018">
    <property type="protein sequence ID" value="NED98319.1"/>
    <property type="molecule type" value="Genomic_DNA"/>
</dbReference>
<proteinExistence type="predicted"/>
<evidence type="ECO:0000256" key="2">
    <source>
        <dbReference type="ARBA" id="ARBA00022692"/>
    </source>
</evidence>
<evidence type="ECO:0000256" key="4">
    <source>
        <dbReference type="ARBA" id="ARBA00023136"/>
    </source>
</evidence>
<evidence type="ECO:0000256" key="1">
    <source>
        <dbReference type="ARBA" id="ARBA00004141"/>
    </source>
</evidence>
<feature type="transmembrane region" description="Helical" evidence="5">
    <location>
        <begin position="307"/>
        <end position="327"/>
    </location>
</feature>
<accession>A0A6N9YU32</accession>
<keyword evidence="7" id="KW-1185">Reference proteome</keyword>
<sequence>MLVRAGRWGQLRLPRALHAGAWWLWALGLAAAASRTTNPVLLALLIAVAGYVVAARRGSEPWSRSFVVFLKLGLLIIVIRVLFQVLFTSPPGGATLLFRLPELTLPGWAAGLKLGGPVTLEAATLAFYDGMRLATVLACIGAANALADARRLLRSVPGALYEAGVAVVVAMTFAPRLVEDAGRVRRAHRLRGRRVRGVRAVGRIGMPVLEGSLERSLELAAAMDSRGFGRAAAVDPRLRRSSGGLVLLGLVGVCIGLYGLLDGGAPGAVATGALVAGLALAVAGLVLGNRGSRRTRYRPDPWRLPEWLVVASGAAAAAAFATASAQARPGMNLMVVPLLVPAIPLLAVAGALAGLLPAWAAPRPRSATEAAA</sequence>
<dbReference type="Proteomes" id="UP000469185">
    <property type="component" value="Unassembled WGS sequence"/>
</dbReference>
<keyword evidence="3 5" id="KW-1133">Transmembrane helix</keyword>
<comment type="caution">
    <text evidence="6">The sequence shown here is derived from an EMBL/GenBank/DDBJ whole genome shotgun (WGS) entry which is preliminary data.</text>
</comment>
<dbReference type="InterPro" id="IPR003339">
    <property type="entry name" value="ABC/ECF_trnsptr_transmembrane"/>
</dbReference>
<protein>
    <submittedName>
        <fullName evidence="6">Energy-coupling factor transporter transmembrane protein EcfT</fullName>
    </submittedName>
</protein>
<dbReference type="Pfam" id="PF02361">
    <property type="entry name" value="CbiQ"/>
    <property type="match status" value="1"/>
</dbReference>
<feature type="transmembrane region" description="Helical" evidence="5">
    <location>
        <begin position="267"/>
        <end position="287"/>
    </location>
</feature>
<organism evidence="6 7">
    <name type="scientific">Phytoactinopolyspora alkaliphila</name>
    <dbReference type="NCBI Taxonomy" id="1783498"/>
    <lineage>
        <taxon>Bacteria</taxon>
        <taxon>Bacillati</taxon>
        <taxon>Actinomycetota</taxon>
        <taxon>Actinomycetes</taxon>
        <taxon>Jiangellales</taxon>
        <taxon>Jiangellaceae</taxon>
        <taxon>Phytoactinopolyspora</taxon>
    </lineage>
</organism>
<dbReference type="PANTHER" id="PTHR33514">
    <property type="entry name" value="PROTEIN ABCI12, CHLOROPLASTIC"/>
    <property type="match status" value="1"/>
</dbReference>
<gene>
    <name evidence="6" type="ORF">G1H11_23745</name>
</gene>
<comment type="subcellular location">
    <subcellularLocation>
        <location evidence="1">Membrane</location>
        <topology evidence="1">Multi-pass membrane protein</topology>
    </subcellularLocation>
</comment>
<feature type="transmembrane region" description="Helical" evidence="5">
    <location>
        <begin position="333"/>
        <end position="356"/>
    </location>
</feature>